<dbReference type="AlphaFoldDB" id="A0A3B6RR25"/>
<keyword evidence="2" id="KW-1185">Reference proteome</keyword>
<dbReference type="Gramene" id="TraesCS7A03G1177900.1">
    <property type="protein sequence ID" value="TraesCS7A03G1177900.1.CDS"/>
    <property type="gene ID" value="TraesCS7A03G1177900"/>
</dbReference>
<protein>
    <submittedName>
        <fullName evidence="1">Uncharacterized protein</fullName>
    </submittedName>
</protein>
<dbReference type="Gramene" id="TraesARI7A03G03981300.1">
    <property type="protein sequence ID" value="TraesARI7A03G03981300.1"/>
    <property type="gene ID" value="TraesARI7A03G03981300"/>
</dbReference>
<dbReference type="Proteomes" id="UP000019116">
    <property type="component" value="Chromosome 7A"/>
</dbReference>
<evidence type="ECO:0000313" key="1">
    <source>
        <dbReference type="EnsemblPlants" id="TraesCS7A02G486300.1"/>
    </source>
</evidence>
<proteinExistence type="predicted"/>
<dbReference type="EnsemblPlants" id="TraesCS7A02G486300.1">
    <property type="protein sequence ID" value="TraesCS7A02G486300.1"/>
    <property type="gene ID" value="TraesCS7A02G486300"/>
</dbReference>
<dbReference type="Gramene" id="TraesCS7A02G486300.1">
    <property type="protein sequence ID" value="TraesCS7A02G486300.1"/>
    <property type="gene ID" value="TraesCS7A02G486300"/>
</dbReference>
<sequence>MASRFADALFVKIDVDDLAVPTYPTRGQGLHGQPRRMVLASDEWRLFDIGTEEEEEGHGRRRTEHLSSSRFFSIPSLLVCACVAAHPWSCLSCRCHRTQGWSLCLLAEASRSTPVYGAADVVKMAFYTMLLMLHVNGGE</sequence>
<reference evidence="1" key="2">
    <citation type="submission" date="2018-10" db="UniProtKB">
        <authorList>
            <consortium name="EnsemblPlants"/>
        </authorList>
    </citation>
    <scope>IDENTIFICATION</scope>
</reference>
<dbReference type="Gramene" id="TraesWEE_scaffold_063098_01G000100.1">
    <property type="protein sequence ID" value="TraesWEE_scaffold_063098_01G000100.1"/>
    <property type="gene ID" value="TraesWEE_scaffold_063098_01G000100"/>
</dbReference>
<accession>A0A3B6RR25</accession>
<dbReference type="OrthoDB" id="10632587at2759"/>
<name>A0A3B6RR25_WHEAT</name>
<organism evidence="1">
    <name type="scientific">Triticum aestivum</name>
    <name type="common">Wheat</name>
    <dbReference type="NCBI Taxonomy" id="4565"/>
    <lineage>
        <taxon>Eukaryota</taxon>
        <taxon>Viridiplantae</taxon>
        <taxon>Streptophyta</taxon>
        <taxon>Embryophyta</taxon>
        <taxon>Tracheophyta</taxon>
        <taxon>Spermatophyta</taxon>
        <taxon>Magnoliopsida</taxon>
        <taxon>Liliopsida</taxon>
        <taxon>Poales</taxon>
        <taxon>Poaceae</taxon>
        <taxon>BOP clade</taxon>
        <taxon>Pooideae</taxon>
        <taxon>Triticodae</taxon>
        <taxon>Triticeae</taxon>
        <taxon>Triticinae</taxon>
        <taxon>Triticum</taxon>
    </lineage>
</organism>
<reference evidence="1" key="1">
    <citation type="submission" date="2018-08" db="EMBL/GenBank/DDBJ databases">
        <authorList>
            <person name="Rossello M."/>
        </authorList>
    </citation>
    <scope>NUCLEOTIDE SEQUENCE [LARGE SCALE GENOMIC DNA]</scope>
    <source>
        <strain evidence="1">cv. Chinese Spring</strain>
    </source>
</reference>
<evidence type="ECO:0000313" key="2">
    <source>
        <dbReference type="Proteomes" id="UP000019116"/>
    </source>
</evidence>
<dbReference type="Gramene" id="TraesCAD_scaffold_055440_01G000100.1">
    <property type="protein sequence ID" value="TraesCAD_scaffold_055440_01G000100.1"/>
    <property type="gene ID" value="TraesCAD_scaffold_055440_01G000100"/>
</dbReference>
<dbReference type="Gramene" id="TraesCLE_scaffold_002767_01G000200.1">
    <property type="protein sequence ID" value="TraesCLE_scaffold_002767_01G000200.1"/>
    <property type="gene ID" value="TraesCLE_scaffold_002767_01G000200"/>
</dbReference>